<protein>
    <submittedName>
        <fullName evidence="2">Uncharacterized protein</fullName>
    </submittedName>
</protein>
<keyword evidence="1" id="KW-0812">Transmembrane</keyword>
<feature type="transmembrane region" description="Helical" evidence="1">
    <location>
        <begin position="162"/>
        <end position="188"/>
    </location>
</feature>
<evidence type="ECO:0000313" key="3">
    <source>
        <dbReference type="Proteomes" id="UP000745764"/>
    </source>
</evidence>
<reference evidence="2" key="1">
    <citation type="submission" date="2020-06" db="EMBL/GenBank/DDBJ databases">
        <authorList>
            <person name="Onetto C."/>
        </authorList>
    </citation>
    <scope>NUCLEOTIDE SEQUENCE</scope>
</reference>
<dbReference type="AlphaFoldDB" id="A0A9N8KPV1"/>
<dbReference type="Proteomes" id="UP000745764">
    <property type="component" value="Unassembled WGS sequence"/>
</dbReference>
<keyword evidence="3" id="KW-1185">Reference proteome</keyword>
<gene>
    <name evidence="2" type="ORF">AWRI4620_LOCUS5791</name>
</gene>
<accession>A0A9N8KPV1</accession>
<comment type="caution">
    <text evidence="2">The sequence shown here is derived from an EMBL/GenBank/DDBJ whole genome shotgun (WGS) entry which is preliminary data.</text>
</comment>
<name>A0A9N8KPV1_9PEZI</name>
<organism evidence="2 3">
    <name type="scientific">Aureobasidium uvarum</name>
    <dbReference type="NCBI Taxonomy" id="2773716"/>
    <lineage>
        <taxon>Eukaryota</taxon>
        <taxon>Fungi</taxon>
        <taxon>Dikarya</taxon>
        <taxon>Ascomycota</taxon>
        <taxon>Pezizomycotina</taxon>
        <taxon>Dothideomycetes</taxon>
        <taxon>Dothideomycetidae</taxon>
        <taxon>Dothideales</taxon>
        <taxon>Saccotheciaceae</taxon>
        <taxon>Aureobasidium</taxon>
    </lineage>
</organism>
<feature type="transmembrane region" description="Helical" evidence="1">
    <location>
        <begin position="81"/>
        <end position="100"/>
    </location>
</feature>
<keyword evidence="1" id="KW-0472">Membrane</keyword>
<sequence>MRLTNMRYTRAILPSLLMVYYLPLLQSYLLPEVSQRQTWLQIWQLFPITHSLAQLAISKIWKDTVAQDKIHAPKRDVSTVIYTVGIPALLSTMIWAYTLFTSTSPLHQVFLPQHLLSSVTDLHTFTSNVMQWNFLLFVSATYLWLLYFAWDAKAAGMVENSWITIIAALAVASVVLGPGGAVGVGFLYREYVITEKRHRGAITRESVLGEWYRL</sequence>
<proteinExistence type="predicted"/>
<keyword evidence="1" id="KW-1133">Transmembrane helix</keyword>
<dbReference type="OrthoDB" id="2431938at2759"/>
<feature type="transmembrane region" description="Helical" evidence="1">
    <location>
        <begin position="132"/>
        <end position="150"/>
    </location>
</feature>
<dbReference type="EMBL" id="CAINUL010000013">
    <property type="protein sequence ID" value="CAD0111536.1"/>
    <property type="molecule type" value="Genomic_DNA"/>
</dbReference>
<evidence type="ECO:0000313" key="2">
    <source>
        <dbReference type="EMBL" id="CAD0111536.1"/>
    </source>
</evidence>
<evidence type="ECO:0000256" key="1">
    <source>
        <dbReference type="SAM" id="Phobius"/>
    </source>
</evidence>